<comment type="caution">
    <text evidence="11">The sequence shown here is derived from an EMBL/GenBank/DDBJ whole genome shotgun (WGS) entry which is preliminary data.</text>
</comment>
<feature type="domain" description="Tripartite ATP-independent periplasmic transporters DctQ component" evidence="10">
    <location>
        <begin position="28"/>
        <end position="159"/>
    </location>
</feature>
<dbReference type="InterPro" id="IPR007387">
    <property type="entry name" value="TRAP_DctQ"/>
</dbReference>
<organism evidence="11 12">
    <name type="scientific">Thalassobaculum litoreum DSM 18839</name>
    <dbReference type="NCBI Taxonomy" id="1123362"/>
    <lineage>
        <taxon>Bacteria</taxon>
        <taxon>Pseudomonadati</taxon>
        <taxon>Pseudomonadota</taxon>
        <taxon>Alphaproteobacteria</taxon>
        <taxon>Rhodospirillales</taxon>
        <taxon>Thalassobaculaceae</taxon>
        <taxon>Thalassobaculum</taxon>
    </lineage>
</organism>
<dbReference type="PANTHER" id="PTHR35011">
    <property type="entry name" value="2,3-DIKETO-L-GULONATE TRAP TRANSPORTER SMALL PERMEASE PROTEIN YIAM"/>
    <property type="match status" value="1"/>
</dbReference>
<reference evidence="11 12" key="1">
    <citation type="submission" date="2016-10" db="EMBL/GenBank/DDBJ databases">
        <authorList>
            <person name="Varghese N."/>
            <person name="Submissions S."/>
        </authorList>
    </citation>
    <scope>NUCLEOTIDE SEQUENCE [LARGE SCALE GENOMIC DNA]</scope>
    <source>
        <strain evidence="11 12">DSM 18839</strain>
    </source>
</reference>
<name>A0A8G2EYH9_9PROT</name>
<feature type="transmembrane region" description="Helical" evidence="9">
    <location>
        <begin position="136"/>
        <end position="157"/>
    </location>
</feature>
<comment type="subcellular location">
    <subcellularLocation>
        <location evidence="1 9">Cell inner membrane</location>
        <topology evidence="1 9">Multi-pass membrane protein</topology>
    </subcellularLocation>
</comment>
<keyword evidence="3" id="KW-1003">Cell membrane</keyword>
<evidence type="ECO:0000256" key="4">
    <source>
        <dbReference type="ARBA" id="ARBA00022519"/>
    </source>
</evidence>
<proteinExistence type="inferred from homology"/>
<comment type="subunit">
    <text evidence="9">The complex comprises the extracytoplasmic solute receptor protein and the two transmembrane proteins.</text>
</comment>
<evidence type="ECO:0000256" key="5">
    <source>
        <dbReference type="ARBA" id="ARBA00022692"/>
    </source>
</evidence>
<evidence type="ECO:0000256" key="6">
    <source>
        <dbReference type="ARBA" id="ARBA00022989"/>
    </source>
</evidence>
<gene>
    <name evidence="11" type="ORF">SAMN05660686_04879</name>
</gene>
<dbReference type="InterPro" id="IPR055348">
    <property type="entry name" value="DctQ"/>
</dbReference>
<keyword evidence="6 9" id="KW-1133">Transmembrane helix</keyword>
<dbReference type="RefSeq" id="WP_051243863.1">
    <property type="nucleotide sequence ID" value="NZ_FNBW01000024.1"/>
</dbReference>
<evidence type="ECO:0000313" key="11">
    <source>
        <dbReference type="EMBL" id="SDG56872.1"/>
    </source>
</evidence>
<sequence length="167" mass="18920">MKALLGYAEKLVSMGGAVAAYVFLPGLILTSIFDITTRRFLQLGSTPLQELTWHFFFACVMFGIGYTYLKNGHVRVDIVRERLSKRLRTRIERVLLITLLIPLSLILVWFGARMAWLSYVQDEGSRAALGLSARWIVKSALPVGALLLFLAAVCRLIRPEREREGHR</sequence>
<keyword evidence="12" id="KW-1185">Reference proteome</keyword>
<protein>
    <recommendedName>
        <fullName evidence="9">TRAP transporter small permease protein</fullName>
    </recommendedName>
</protein>
<comment type="similarity">
    <text evidence="8 9">Belongs to the TRAP transporter small permease family.</text>
</comment>
<dbReference type="Proteomes" id="UP000198615">
    <property type="component" value="Unassembled WGS sequence"/>
</dbReference>
<accession>A0A8G2EYH9</accession>
<evidence type="ECO:0000259" key="10">
    <source>
        <dbReference type="Pfam" id="PF04290"/>
    </source>
</evidence>
<comment type="function">
    <text evidence="9">Part of the tripartite ATP-independent periplasmic (TRAP) transport system.</text>
</comment>
<keyword evidence="5 9" id="KW-0812">Transmembrane</keyword>
<feature type="transmembrane region" description="Helical" evidence="9">
    <location>
        <begin position="12"/>
        <end position="33"/>
    </location>
</feature>
<dbReference type="PANTHER" id="PTHR35011:SF4">
    <property type="entry name" value="SLL1102 PROTEIN"/>
    <property type="match status" value="1"/>
</dbReference>
<evidence type="ECO:0000256" key="3">
    <source>
        <dbReference type="ARBA" id="ARBA00022475"/>
    </source>
</evidence>
<keyword evidence="2 9" id="KW-0813">Transport</keyword>
<evidence type="ECO:0000256" key="2">
    <source>
        <dbReference type="ARBA" id="ARBA00022448"/>
    </source>
</evidence>
<keyword evidence="4 9" id="KW-0997">Cell inner membrane</keyword>
<evidence type="ECO:0000256" key="9">
    <source>
        <dbReference type="RuleBase" id="RU369079"/>
    </source>
</evidence>
<evidence type="ECO:0000313" key="12">
    <source>
        <dbReference type="Proteomes" id="UP000198615"/>
    </source>
</evidence>
<feature type="transmembrane region" description="Helical" evidence="9">
    <location>
        <begin position="94"/>
        <end position="116"/>
    </location>
</feature>
<keyword evidence="7 9" id="KW-0472">Membrane</keyword>
<dbReference type="GO" id="GO:0005886">
    <property type="term" value="C:plasma membrane"/>
    <property type="evidence" value="ECO:0007669"/>
    <property type="project" value="UniProtKB-SubCell"/>
</dbReference>
<dbReference type="GO" id="GO:0022857">
    <property type="term" value="F:transmembrane transporter activity"/>
    <property type="evidence" value="ECO:0007669"/>
    <property type="project" value="UniProtKB-UniRule"/>
</dbReference>
<evidence type="ECO:0000256" key="7">
    <source>
        <dbReference type="ARBA" id="ARBA00023136"/>
    </source>
</evidence>
<feature type="transmembrane region" description="Helical" evidence="9">
    <location>
        <begin position="53"/>
        <end position="73"/>
    </location>
</feature>
<evidence type="ECO:0000256" key="8">
    <source>
        <dbReference type="ARBA" id="ARBA00038436"/>
    </source>
</evidence>
<dbReference type="EMBL" id="FNBW01000024">
    <property type="protein sequence ID" value="SDG56872.1"/>
    <property type="molecule type" value="Genomic_DNA"/>
</dbReference>
<dbReference type="Pfam" id="PF04290">
    <property type="entry name" value="DctQ"/>
    <property type="match status" value="1"/>
</dbReference>
<evidence type="ECO:0000256" key="1">
    <source>
        <dbReference type="ARBA" id="ARBA00004429"/>
    </source>
</evidence>
<dbReference type="AlphaFoldDB" id="A0A8G2EYH9"/>